<accession>A0A923NAJ0</accession>
<dbReference type="InterPro" id="IPR046929">
    <property type="entry name" value="HTH_Tnp"/>
</dbReference>
<organism evidence="1 2">
    <name type="scientific">Lentihominibacter faecis</name>
    <dbReference type="NCBI Taxonomy" id="2764712"/>
    <lineage>
        <taxon>Bacteria</taxon>
        <taxon>Bacillati</taxon>
        <taxon>Bacillota</taxon>
        <taxon>Clostridia</taxon>
        <taxon>Peptostreptococcales</taxon>
        <taxon>Anaerovoracaceae</taxon>
        <taxon>Lentihominibacter</taxon>
    </lineage>
</organism>
<proteinExistence type="predicted"/>
<evidence type="ECO:0000313" key="2">
    <source>
        <dbReference type="Proteomes" id="UP000644115"/>
    </source>
</evidence>
<keyword evidence="2" id="KW-1185">Reference proteome</keyword>
<dbReference type="Proteomes" id="UP000644115">
    <property type="component" value="Unassembled WGS sequence"/>
</dbReference>
<protein>
    <submittedName>
        <fullName evidence="1">Uncharacterized protein</fullName>
    </submittedName>
</protein>
<evidence type="ECO:0000313" key="1">
    <source>
        <dbReference type="EMBL" id="MBC5999190.1"/>
    </source>
</evidence>
<dbReference type="AlphaFoldDB" id="A0A923NAJ0"/>
<name>A0A923NAJ0_9FIRM</name>
<dbReference type="Pfam" id="PF20310">
    <property type="entry name" value="HTH_Tnp_2"/>
    <property type="match status" value="1"/>
</dbReference>
<comment type="caution">
    <text evidence="1">The sequence shown here is derived from an EMBL/GenBank/DDBJ whole genome shotgun (WGS) entry which is preliminary data.</text>
</comment>
<dbReference type="EMBL" id="JACRWC010000054">
    <property type="protein sequence ID" value="MBC5999190.1"/>
    <property type="molecule type" value="Genomic_DNA"/>
</dbReference>
<reference evidence="1" key="1">
    <citation type="submission" date="2020-08" db="EMBL/GenBank/DDBJ databases">
        <authorList>
            <person name="Liu C."/>
            <person name="Sun Q."/>
        </authorList>
    </citation>
    <scope>NUCLEOTIDE SEQUENCE</scope>
    <source>
        <strain evidence="1">BX16</strain>
    </source>
</reference>
<sequence length="91" mass="10637">MRLIKEAITELERNPYVLRSGPDRITYSREFKHLFMCEYLAGKKPTEIFRAAGFDPRMIGAKRIERASARWRKEYEAGTLVLESDTLKKNA</sequence>
<dbReference type="RefSeq" id="WP_249286652.1">
    <property type="nucleotide sequence ID" value="NZ_JACRWC010000054.1"/>
</dbReference>
<gene>
    <name evidence="1" type="ORF">H8876_04165</name>
</gene>